<dbReference type="GO" id="GO:0005524">
    <property type="term" value="F:ATP binding"/>
    <property type="evidence" value="ECO:0007669"/>
    <property type="project" value="UniProtKB-UniRule"/>
</dbReference>
<dbReference type="PATRIC" id="fig|728005.3.peg.4662"/>
<dbReference type="Pfam" id="PF01921">
    <property type="entry name" value="tRNA-synt_1f"/>
    <property type="match status" value="1"/>
</dbReference>
<dbReference type="EMBL" id="FOMB01000003">
    <property type="protein sequence ID" value="SFC23631.1"/>
    <property type="molecule type" value="Genomic_DNA"/>
</dbReference>
<organism evidence="12 14">
    <name type="scientific">Devosia psychrophila</name>
    <dbReference type="NCBI Taxonomy" id="728005"/>
    <lineage>
        <taxon>Bacteria</taxon>
        <taxon>Pseudomonadati</taxon>
        <taxon>Pseudomonadota</taxon>
        <taxon>Alphaproteobacteria</taxon>
        <taxon>Hyphomicrobiales</taxon>
        <taxon>Devosiaceae</taxon>
        <taxon>Devosia</taxon>
    </lineage>
</organism>
<dbReference type="InterPro" id="IPR001412">
    <property type="entry name" value="aa-tRNA-synth_I_CS"/>
</dbReference>
<dbReference type="InterPro" id="IPR008925">
    <property type="entry name" value="aa_tRNA-synth_I_cd-bd_sf"/>
</dbReference>
<keyword evidence="13" id="KW-1185">Reference proteome</keyword>
<evidence type="ECO:0000256" key="8">
    <source>
        <dbReference type="ARBA" id="ARBA00023146"/>
    </source>
</evidence>
<dbReference type="GO" id="GO:0004824">
    <property type="term" value="F:lysine-tRNA ligase activity"/>
    <property type="evidence" value="ECO:0007669"/>
    <property type="project" value="UniProtKB-UniRule"/>
</dbReference>
<evidence type="ECO:0000256" key="5">
    <source>
        <dbReference type="ARBA" id="ARBA00022741"/>
    </source>
</evidence>
<comment type="similarity">
    <text evidence="2 10">Belongs to the class-I aminoacyl-tRNA synthetase family.</text>
</comment>
<evidence type="ECO:0000256" key="4">
    <source>
        <dbReference type="ARBA" id="ARBA00022598"/>
    </source>
</evidence>
<keyword evidence="3 10" id="KW-0963">Cytoplasm</keyword>
<sequence>MSSAPLPVLDPAFFDAAQTARAWPFEEARKLVKRLEKSGKQEALFETGYGPSGLPHIGTFGEVARTTMVRTAFRLLTRDQIPTRLICFSDDLDGMRKIPENVPSKEAMEPHLQKPLTSVPDPWTNEYPSFGDHNNAMLRGFLDTFGFDYEFISATDYYKSGKFDAVLMRAAERYDDIMKVMLPSLGAERQATYSPFLPISPISGRVLYVPMKEVNAKDGTITFADEDGRDTTVPVTGGHVKMQWKPDFGMRWAALGVDFEMFGKDHQTNAPIYDKICEILGGKAPEHYVYELFLDSEGQKISKSKGNGLTIDEWLTYAGNESLGLYMFQKPRTAKRLHFDVIPRAVDEYYSFIEAYQTQDVAARLENPVFHVHYGAVPNPDMPFSFALLLNLVATANAEDTKVLWGFISRYFKGATAQTHPEIDRLAGYAVRYFNDKVKPAKVYRAATEKERFALQDLHDQLADYEGSTDGKALQDVVYAIGNGHGFVPLREWFQAIYQVLLGEDQGPRFGSFIALFGVAETRKLIATALAGKLLS</sequence>
<evidence type="ECO:0000256" key="7">
    <source>
        <dbReference type="ARBA" id="ARBA00022917"/>
    </source>
</evidence>
<dbReference type="AlphaFoldDB" id="A0A0F5PXF1"/>
<comment type="catalytic activity">
    <reaction evidence="9 10">
        <text>tRNA(Lys) + L-lysine + ATP = L-lysyl-tRNA(Lys) + AMP + diphosphate</text>
        <dbReference type="Rhea" id="RHEA:20792"/>
        <dbReference type="Rhea" id="RHEA-COMP:9696"/>
        <dbReference type="Rhea" id="RHEA-COMP:9697"/>
        <dbReference type="ChEBI" id="CHEBI:30616"/>
        <dbReference type="ChEBI" id="CHEBI:32551"/>
        <dbReference type="ChEBI" id="CHEBI:33019"/>
        <dbReference type="ChEBI" id="CHEBI:78442"/>
        <dbReference type="ChEBI" id="CHEBI:78529"/>
        <dbReference type="ChEBI" id="CHEBI:456215"/>
        <dbReference type="EC" id="6.1.1.6"/>
    </reaction>
</comment>
<evidence type="ECO:0000256" key="10">
    <source>
        <dbReference type="HAMAP-Rule" id="MF_00177"/>
    </source>
</evidence>
<dbReference type="RefSeq" id="WP_046170775.1">
    <property type="nucleotide sequence ID" value="NZ_FOMB01000003.1"/>
</dbReference>
<dbReference type="PANTHER" id="PTHR37940">
    <property type="entry name" value="LYSINE--TRNA LIGASE"/>
    <property type="match status" value="1"/>
</dbReference>
<evidence type="ECO:0000256" key="6">
    <source>
        <dbReference type="ARBA" id="ARBA00022840"/>
    </source>
</evidence>
<keyword evidence="5 10" id="KW-0547">Nucleotide-binding</keyword>
<dbReference type="InterPro" id="IPR020751">
    <property type="entry name" value="aa-tRNA-synth_I_codon-bd_sub2"/>
</dbReference>
<dbReference type="Gene3D" id="3.40.50.620">
    <property type="entry name" value="HUPs"/>
    <property type="match status" value="2"/>
</dbReference>
<dbReference type="Proteomes" id="UP000033519">
    <property type="component" value="Unassembled WGS sequence"/>
</dbReference>
<evidence type="ECO:0000313" key="13">
    <source>
        <dbReference type="Proteomes" id="UP000033519"/>
    </source>
</evidence>
<proteinExistence type="inferred from homology"/>
<dbReference type="GO" id="GO:0000049">
    <property type="term" value="F:tRNA binding"/>
    <property type="evidence" value="ECO:0007669"/>
    <property type="project" value="InterPro"/>
</dbReference>
<accession>A0A0F5PXF1</accession>
<dbReference type="OrthoDB" id="9803151at2"/>
<dbReference type="InterPro" id="IPR014729">
    <property type="entry name" value="Rossmann-like_a/b/a_fold"/>
</dbReference>
<keyword evidence="4 10" id="KW-0436">Ligase</keyword>
<dbReference type="Proteomes" id="UP000182258">
    <property type="component" value="Unassembled WGS sequence"/>
</dbReference>
<dbReference type="SUPFAM" id="SSF52374">
    <property type="entry name" value="Nucleotidylyl transferase"/>
    <property type="match status" value="1"/>
</dbReference>
<evidence type="ECO:0000313" key="11">
    <source>
        <dbReference type="EMBL" id="KKC33290.1"/>
    </source>
</evidence>
<feature type="binding site" evidence="10">
    <location>
        <position position="303"/>
    </location>
    <ligand>
        <name>ATP</name>
        <dbReference type="ChEBI" id="CHEBI:30616"/>
    </ligand>
</feature>
<dbReference type="NCBIfam" id="TIGR00467">
    <property type="entry name" value="lysS_arch"/>
    <property type="match status" value="1"/>
</dbReference>
<evidence type="ECO:0000256" key="1">
    <source>
        <dbReference type="ARBA" id="ARBA00004496"/>
    </source>
</evidence>
<dbReference type="PANTHER" id="PTHR37940:SF1">
    <property type="entry name" value="LYSINE--TRNA LIGASE"/>
    <property type="match status" value="1"/>
</dbReference>
<comment type="subcellular location">
    <subcellularLocation>
        <location evidence="1 10">Cytoplasm</location>
    </subcellularLocation>
</comment>
<dbReference type="EMBL" id="LAPV01000093">
    <property type="protein sequence ID" value="KKC33290.1"/>
    <property type="molecule type" value="Genomic_DNA"/>
</dbReference>
<name>A0A0F5PXF1_9HYPH</name>
<keyword evidence="8 10" id="KW-0030">Aminoacyl-tRNA synthetase</keyword>
<dbReference type="PROSITE" id="PS00178">
    <property type="entry name" value="AA_TRNA_LIGASE_I"/>
    <property type="match status" value="1"/>
</dbReference>
<dbReference type="SUPFAM" id="SSF48163">
    <property type="entry name" value="An anticodon-binding domain of class I aminoacyl-tRNA synthetases"/>
    <property type="match status" value="1"/>
</dbReference>
<keyword evidence="7 10" id="KW-0648">Protein biosynthesis</keyword>
<dbReference type="NCBIfam" id="NF001968">
    <property type="entry name" value="PRK00750.1-2"/>
    <property type="match status" value="1"/>
</dbReference>
<evidence type="ECO:0000313" key="12">
    <source>
        <dbReference type="EMBL" id="SFC23631.1"/>
    </source>
</evidence>
<evidence type="ECO:0000256" key="9">
    <source>
        <dbReference type="ARBA" id="ARBA00048573"/>
    </source>
</evidence>
<reference evidence="11 13" key="1">
    <citation type="submission" date="2015-03" db="EMBL/GenBank/DDBJ databases">
        <authorList>
            <person name="Lepp D."/>
            <person name="Hassan Y.I."/>
            <person name="Li X.-Z."/>
            <person name="Zhou T."/>
        </authorList>
    </citation>
    <scope>NUCLEOTIDE SEQUENCE [LARGE SCALE GENOMIC DNA]</scope>
    <source>
        <strain evidence="11 13">Cr7-05</strain>
    </source>
</reference>
<feature type="short sequence motif" description="'KMSKS' region" evidence="10">
    <location>
        <begin position="300"/>
        <end position="304"/>
    </location>
</feature>
<feature type="short sequence motif" description="'HIGH' region" evidence="10">
    <location>
        <begin position="51"/>
        <end position="59"/>
    </location>
</feature>
<evidence type="ECO:0000313" key="14">
    <source>
        <dbReference type="Proteomes" id="UP000182258"/>
    </source>
</evidence>
<protein>
    <recommendedName>
        <fullName evidence="10">Lysine--tRNA ligase</fullName>
        <ecNumber evidence="10">6.1.1.6</ecNumber>
    </recommendedName>
    <alternativeName>
        <fullName evidence="10">Lysyl-tRNA synthetase</fullName>
        <shortName evidence="10">LysRS</shortName>
    </alternativeName>
</protein>
<evidence type="ECO:0000256" key="2">
    <source>
        <dbReference type="ARBA" id="ARBA00005594"/>
    </source>
</evidence>
<dbReference type="EC" id="6.1.1.6" evidence="10"/>
<dbReference type="GO" id="GO:0006430">
    <property type="term" value="P:lysyl-tRNA aminoacylation"/>
    <property type="evidence" value="ECO:0007669"/>
    <property type="project" value="UniProtKB-UniRule"/>
</dbReference>
<gene>
    <name evidence="10" type="primary">lysS</name>
    <name evidence="11" type="synonym">lysK</name>
    <name evidence="12" type="ORF">SAMN04488059_103106</name>
    <name evidence="11" type="ORF">WH91_09685</name>
</gene>
<keyword evidence="6 10" id="KW-0067">ATP-binding</keyword>
<dbReference type="HAMAP" id="MF_00177">
    <property type="entry name" value="Lys_tRNA_synth_class1"/>
    <property type="match status" value="1"/>
</dbReference>
<dbReference type="GO" id="GO:0005737">
    <property type="term" value="C:cytoplasm"/>
    <property type="evidence" value="ECO:0007669"/>
    <property type="project" value="UniProtKB-SubCell"/>
</dbReference>
<reference evidence="12 14" key="2">
    <citation type="submission" date="2016-10" db="EMBL/GenBank/DDBJ databases">
        <authorList>
            <person name="de Groot N.N."/>
        </authorList>
    </citation>
    <scope>NUCLEOTIDE SEQUENCE [LARGE SCALE GENOMIC DNA]</scope>
    <source>
        <strain evidence="12 14">CGMCC 1.10210</strain>
    </source>
</reference>
<dbReference type="STRING" id="728005.SAMN04488059_103106"/>
<dbReference type="Gene3D" id="1.10.10.350">
    <property type="match status" value="1"/>
</dbReference>
<evidence type="ECO:0000256" key="3">
    <source>
        <dbReference type="ARBA" id="ARBA00022490"/>
    </source>
</evidence>
<dbReference type="InterPro" id="IPR002904">
    <property type="entry name" value="Lys-tRNA-ligase"/>
</dbReference>